<sequence length="198" mass="22051">MPNNITLVVTDSNVKSELERVLGVLKRPQPLMLKVAEELVEQTQQVFNDEGYPAKTWAALRPSTQRSRTRKGKWPGKILQLRGNLIKSIQAEAGNDFAQASTNLAYARIQHQGGTIQRTGEVRLRTTGKKGNLKRQKDHPNLAMFAKKSHKLAVARAVNYAITIPARPFFPITPDGNLTPRAYDAVMGVLRGRLFPSL</sequence>
<evidence type="ECO:0000313" key="2">
    <source>
        <dbReference type="Proteomes" id="UP000659084"/>
    </source>
</evidence>
<reference evidence="1" key="1">
    <citation type="submission" date="2020-08" db="EMBL/GenBank/DDBJ databases">
        <title>Food and environmental bacterial isolates.</title>
        <authorList>
            <person name="Richter L."/>
            <person name="Du Plessis E.M."/>
            <person name="Duvenage S."/>
            <person name="Allam M."/>
            <person name="Korsten L."/>
        </authorList>
    </citation>
    <scope>NUCLEOTIDE SEQUENCE</scope>
    <source>
        <strain evidence="1">UPMP2127</strain>
    </source>
</reference>
<dbReference type="Pfam" id="PF05069">
    <property type="entry name" value="Phage_tail_S"/>
    <property type="match status" value="1"/>
</dbReference>
<comment type="caution">
    <text evidence="1">The sequence shown here is derived from an EMBL/GenBank/DDBJ whole genome shotgun (WGS) entry which is preliminary data.</text>
</comment>
<evidence type="ECO:0000313" key="1">
    <source>
        <dbReference type="EMBL" id="MBC3214858.1"/>
    </source>
</evidence>
<organism evidence="1 2">
    <name type="scientific">Serratia fonticola</name>
    <dbReference type="NCBI Taxonomy" id="47917"/>
    <lineage>
        <taxon>Bacteria</taxon>
        <taxon>Pseudomonadati</taxon>
        <taxon>Pseudomonadota</taxon>
        <taxon>Gammaproteobacteria</taxon>
        <taxon>Enterobacterales</taxon>
        <taxon>Yersiniaceae</taxon>
        <taxon>Serratia</taxon>
    </lineage>
</organism>
<dbReference type="EMBL" id="JACNYO010000030">
    <property type="protein sequence ID" value="MBC3214858.1"/>
    <property type="molecule type" value="Genomic_DNA"/>
</dbReference>
<dbReference type="NCBIfam" id="TIGR01635">
    <property type="entry name" value="tail_comp_S"/>
    <property type="match status" value="1"/>
</dbReference>
<protein>
    <submittedName>
        <fullName evidence="1">Phage virion morphogenesis protein</fullName>
    </submittedName>
</protein>
<proteinExistence type="predicted"/>
<name>A0AAW3WVB8_SERFO</name>
<accession>A0AAW3WVB8</accession>
<gene>
    <name evidence="1" type="ORF">H8J20_22220</name>
</gene>
<dbReference type="InterPro" id="IPR006522">
    <property type="entry name" value="Phage_virion_morphogenesis"/>
</dbReference>
<dbReference type="AlphaFoldDB" id="A0AAW3WVB8"/>
<dbReference type="RefSeq" id="WP_179253436.1">
    <property type="nucleotide sequence ID" value="NZ_JACBIV010000024.1"/>
</dbReference>
<dbReference type="Proteomes" id="UP000659084">
    <property type="component" value="Unassembled WGS sequence"/>
</dbReference>